<dbReference type="InterPro" id="IPR013320">
    <property type="entry name" value="ConA-like_dom_sf"/>
</dbReference>
<reference evidence="4 5" key="1">
    <citation type="journal article" date="2023" name="Sci. Data">
        <title>Genome assembly of the Korean intertidal mud-creeper Batillaria attramentaria.</title>
        <authorList>
            <person name="Patra A.K."/>
            <person name="Ho P.T."/>
            <person name="Jun S."/>
            <person name="Lee S.J."/>
            <person name="Kim Y."/>
            <person name="Won Y.J."/>
        </authorList>
    </citation>
    <scope>NUCLEOTIDE SEQUENCE [LARGE SCALE GENOMIC DNA]</scope>
    <source>
        <strain evidence="4">Wonlab-2016</strain>
    </source>
</reference>
<dbReference type="PROSITE" id="PS50060">
    <property type="entry name" value="MAM_2"/>
    <property type="match status" value="1"/>
</dbReference>
<dbReference type="SMART" id="SM00137">
    <property type="entry name" value="MAM"/>
    <property type="match status" value="1"/>
</dbReference>
<feature type="compositionally biased region" description="Polar residues" evidence="1">
    <location>
        <begin position="262"/>
        <end position="276"/>
    </location>
</feature>
<dbReference type="InterPro" id="IPR000998">
    <property type="entry name" value="MAM_dom"/>
</dbReference>
<dbReference type="SUPFAM" id="SSF49899">
    <property type="entry name" value="Concanavalin A-like lectins/glucanases"/>
    <property type="match status" value="1"/>
</dbReference>
<keyword evidence="2" id="KW-0472">Membrane</keyword>
<dbReference type="Pfam" id="PF00629">
    <property type="entry name" value="MAM"/>
    <property type="match status" value="1"/>
</dbReference>
<feature type="transmembrane region" description="Helical" evidence="2">
    <location>
        <begin position="200"/>
        <end position="225"/>
    </location>
</feature>
<proteinExistence type="predicted"/>
<dbReference type="Gene3D" id="2.60.120.200">
    <property type="match status" value="1"/>
</dbReference>
<keyword evidence="2" id="KW-0812">Transmembrane</keyword>
<comment type="caution">
    <text evidence="4">The sequence shown here is derived from an EMBL/GenBank/DDBJ whole genome shotgun (WGS) entry which is preliminary data.</text>
</comment>
<feature type="region of interest" description="Disordered" evidence="1">
    <location>
        <begin position="167"/>
        <end position="193"/>
    </location>
</feature>
<evidence type="ECO:0000256" key="1">
    <source>
        <dbReference type="SAM" id="MobiDB-lite"/>
    </source>
</evidence>
<gene>
    <name evidence="4" type="ORF">BaRGS_00036644</name>
</gene>
<keyword evidence="2" id="KW-1133">Transmembrane helix</keyword>
<evidence type="ECO:0000256" key="2">
    <source>
        <dbReference type="SAM" id="Phobius"/>
    </source>
</evidence>
<feature type="region of interest" description="Disordered" evidence="1">
    <location>
        <begin position="339"/>
        <end position="384"/>
    </location>
</feature>
<name>A0ABD0JB48_9CAEN</name>
<feature type="non-terminal residue" evidence="4">
    <location>
        <position position="1"/>
    </location>
</feature>
<feature type="compositionally biased region" description="Low complexity" evidence="1">
    <location>
        <begin position="167"/>
        <end position="189"/>
    </location>
</feature>
<feature type="domain" description="MAM" evidence="3">
    <location>
        <begin position="10"/>
        <end position="168"/>
    </location>
</feature>
<dbReference type="Proteomes" id="UP001519460">
    <property type="component" value="Unassembled WGS sequence"/>
</dbReference>
<protein>
    <recommendedName>
        <fullName evidence="3">MAM domain-containing protein</fullName>
    </recommendedName>
</protein>
<dbReference type="AlphaFoldDB" id="A0ABD0JB48"/>
<evidence type="ECO:0000313" key="4">
    <source>
        <dbReference type="EMBL" id="KAK7468129.1"/>
    </source>
</evidence>
<feature type="compositionally biased region" description="Low complexity" evidence="1">
    <location>
        <begin position="304"/>
        <end position="315"/>
    </location>
</feature>
<evidence type="ECO:0000259" key="3">
    <source>
        <dbReference type="PROSITE" id="PS50060"/>
    </source>
</evidence>
<evidence type="ECO:0000313" key="5">
    <source>
        <dbReference type="Proteomes" id="UP001519460"/>
    </source>
</evidence>
<sequence length="384" mass="42227">PTVAIRPEEASCDFEKGDCGWNNMEEHGRTNAVPWEMKTSEGNHYMAAKMQGKPLNSAARLEILTLVSEDTRQNYTLQFGYNIDDRPDGLCQLSVILEHIFSSGERSTETIWTTSSGSWDVLPINIPVHFEPSTLYKIIFEGKNSPGRYCNSIEIDDIVITPSIMTSSTTSTTTQAPTTSESSTPPRGSSSDKKKLETDVIVAIICGTALLVLVFVVTVIVVVAWRGRRGELTISLTPENTTNTEGLHSRVNPVFAHDPEQQTDTTTGHATLGSSRENPESPDYVNVQTFRLSHDYVNTPPTWPSSSGSVPGISSTQDSPVRLENYTSLTDRRSVHIYTDLGPQGTSHQARRTGFSGQNLHRSIPEAATGEEGKDDMPDYLDLF</sequence>
<organism evidence="4 5">
    <name type="scientific">Batillaria attramentaria</name>
    <dbReference type="NCBI Taxonomy" id="370345"/>
    <lineage>
        <taxon>Eukaryota</taxon>
        <taxon>Metazoa</taxon>
        <taxon>Spiralia</taxon>
        <taxon>Lophotrochozoa</taxon>
        <taxon>Mollusca</taxon>
        <taxon>Gastropoda</taxon>
        <taxon>Caenogastropoda</taxon>
        <taxon>Sorbeoconcha</taxon>
        <taxon>Cerithioidea</taxon>
        <taxon>Batillariidae</taxon>
        <taxon>Batillaria</taxon>
    </lineage>
</organism>
<feature type="region of interest" description="Disordered" evidence="1">
    <location>
        <begin position="301"/>
        <end position="320"/>
    </location>
</feature>
<dbReference type="EMBL" id="JACVVK020000522">
    <property type="protein sequence ID" value="KAK7468129.1"/>
    <property type="molecule type" value="Genomic_DNA"/>
</dbReference>
<accession>A0ABD0JB48</accession>
<feature type="region of interest" description="Disordered" evidence="1">
    <location>
        <begin position="258"/>
        <end position="282"/>
    </location>
</feature>
<keyword evidence="5" id="KW-1185">Reference proteome</keyword>